<comment type="catalytic activity">
    <reaction evidence="1">
        <text>ATP + protein L-histidine = ADP + protein N-phospho-L-histidine.</text>
        <dbReference type="EC" id="2.7.13.3"/>
    </reaction>
</comment>
<keyword evidence="10" id="KW-1133">Transmembrane helix</keyword>
<feature type="coiled-coil region" evidence="9">
    <location>
        <begin position="361"/>
        <end position="388"/>
    </location>
</feature>
<keyword evidence="10" id="KW-0812">Transmembrane</keyword>
<evidence type="ECO:0000256" key="5">
    <source>
        <dbReference type="ARBA" id="ARBA00022741"/>
    </source>
</evidence>
<keyword evidence="8" id="KW-0902">Two-component regulatory system</keyword>
<feature type="transmembrane region" description="Helical" evidence="10">
    <location>
        <begin position="21"/>
        <end position="40"/>
    </location>
</feature>
<evidence type="ECO:0000256" key="3">
    <source>
        <dbReference type="ARBA" id="ARBA00022553"/>
    </source>
</evidence>
<name>A0A2M9XC44_9LEPT</name>
<feature type="transmembrane region" description="Helical" evidence="10">
    <location>
        <begin position="237"/>
        <end position="257"/>
    </location>
</feature>
<dbReference type="EMBL" id="NPDN01000005">
    <property type="protein sequence ID" value="PJZ25275.1"/>
    <property type="molecule type" value="Genomic_DNA"/>
</dbReference>
<feature type="transmembrane region" description="Helical" evidence="10">
    <location>
        <begin position="114"/>
        <end position="131"/>
    </location>
</feature>
<evidence type="ECO:0000256" key="10">
    <source>
        <dbReference type="SAM" id="Phobius"/>
    </source>
</evidence>
<keyword evidence="6 12" id="KW-0418">Kinase</keyword>
<evidence type="ECO:0000256" key="2">
    <source>
        <dbReference type="ARBA" id="ARBA00012438"/>
    </source>
</evidence>
<organism evidence="12 13">
    <name type="scientific">Leptospira hartskeerlii</name>
    <dbReference type="NCBI Taxonomy" id="2023177"/>
    <lineage>
        <taxon>Bacteria</taxon>
        <taxon>Pseudomonadati</taxon>
        <taxon>Spirochaetota</taxon>
        <taxon>Spirochaetia</taxon>
        <taxon>Leptospirales</taxon>
        <taxon>Leptospiraceae</taxon>
        <taxon>Leptospira</taxon>
    </lineage>
</organism>
<evidence type="ECO:0000313" key="12">
    <source>
        <dbReference type="EMBL" id="PJZ25275.1"/>
    </source>
</evidence>
<dbReference type="SUPFAM" id="SSF55874">
    <property type="entry name" value="ATPase domain of HSP90 chaperone/DNA topoisomerase II/histidine kinase"/>
    <property type="match status" value="1"/>
</dbReference>
<dbReference type="PANTHER" id="PTHR43065">
    <property type="entry name" value="SENSOR HISTIDINE KINASE"/>
    <property type="match status" value="1"/>
</dbReference>
<keyword evidence="10" id="KW-0472">Membrane</keyword>
<dbReference type="InterPro" id="IPR036890">
    <property type="entry name" value="HATPase_C_sf"/>
</dbReference>
<evidence type="ECO:0000256" key="1">
    <source>
        <dbReference type="ARBA" id="ARBA00000085"/>
    </source>
</evidence>
<dbReference type="RefSeq" id="WP_100706625.1">
    <property type="nucleotide sequence ID" value="NZ_NPDL01000008.1"/>
</dbReference>
<dbReference type="PRINTS" id="PR00344">
    <property type="entry name" value="BCTRLSENSOR"/>
</dbReference>
<dbReference type="InterPro" id="IPR036097">
    <property type="entry name" value="HisK_dim/P_sf"/>
</dbReference>
<dbReference type="InterPro" id="IPR003594">
    <property type="entry name" value="HATPase_dom"/>
</dbReference>
<dbReference type="GO" id="GO:0005524">
    <property type="term" value="F:ATP binding"/>
    <property type="evidence" value="ECO:0007669"/>
    <property type="project" value="UniProtKB-KW"/>
</dbReference>
<dbReference type="SUPFAM" id="SSF47384">
    <property type="entry name" value="Homodimeric domain of signal transducing histidine kinase"/>
    <property type="match status" value="1"/>
</dbReference>
<dbReference type="OrthoDB" id="9804645at2"/>
<keyword evidence="13" id="KW-1185">Reference proteome</keyword>
<feature type="transmembrane region" description="Helical" evidence="10">
    <location>
        <begin position="170"/>
        <end position="194"/>
    </location>
</feature>
<dbReference type="AlphaFoldDB" id="A0A2M9XC44"/>
<evidence type="ECO:0000259" key="11">
    <source>
        <dbReference type="PROSITE" id="PS50109"/>
    </source>
</evidence>
<dbReference type="SMART" id="SM00387">
    <property type="entry name" value="HATPase_c"/>
    <property type="match status" value="1"/>
</dbReference>
<keyword evidence="7" id="KW-0067">ATP-binding</keyword>
<dbReference type="Gene3D" id="3.30.565.10">
    <property type="entry name" value="Histidine kinase-like ATPase, C-terminal domain"/>
    <property type="match status" value="1"/>
</dbReference>
<proteinExistence type="predicted"/>
<dbReference type="Pfam" id="PF02518">
    <property type="entry name" value="HATPase_c"/>
    <property type="match status" value="1"/>
</dbReference>
<evidence type="ECO:0000256" key="4">
    <source>
        <dbReference type="ARBA" id="ARBA00022679"/>
    </source>
</evidence>
<feature type="transmembrane region" description="Helical" evidence="10">
    <location>
        <begin position="143"/>
        <end position="164"/>
    </location>
</feature>
<keyword evidence="4" id="KW-0808">Transferase</keyword>
<reference evidence="12 13" key="1">
    <citation type="submission" date="2017-07" db="EMBL/GenBank/DDBJ databases">
        <title>Leptospira spp. isolated from tropical soils.</title>
        <authorList>
            <person name="Thibeaux R."/>
            <person name="Iraola G."/>
            <person name="Ferres I."/>
            <person name="Bierque E."/>
            <person name="Girault D."/>
            <person name="Soupe-Gilbert M.-E."/>
            <person name="Picardeau M."/>
            <person name="Goarant C."/>
        </authorList>
    </citation>
    <scope>NUCLEOTIDE SEQUENCE [LARGE SCALE GENOMIC DNA]</scope>
    <source>
        <strain evidence="12 13">MCA1-C-A1</strain>
    </source>
</reference>
<accession>A0A2M9XC44</accession>
<evidence type="ECO:0000256" key="8">
    <source>
        <dbReference type="ARBA" id="ARBA00023012"/>
    </source>
</evidence>
<dbReference type="InterPro" id="IPR004358">
    <property type="entry name" value="Sig_transdc_His_kin-like_C"/>
</dbReference>
<comment type="caution">
    <text evidence="12">The sequence shown here is derived from an EMBL/GenBank/DDBJ whole genome shotgun (WGS) entry which is preliminary data.</text>
</comment>
<dbReference type="CDD" id="cd00082">
    <property type="entry name" value="HisKA"/>
    <property type="match status" value="1"/>
</dbReference>
<sequence length="705" mass="78247">MNSLVSTLEIRSSKDRNLGLLSIYLGSAFVLVLFLLIYFTDETELLRIYDNIHWTSSIAIATITAWFGYKSAEGETKRFRFWFFLGLLSYFLGQVVWDIQAISKFYSFPAPSDLFYPWLGPFFAIGFARFLKDRVPANRMKVAIMDALGLAIAVLAVTLVLYLSKKEDRPWFQLLTLSVYPVFTLSAACIGVLMKPSLRLKADLSFLCLVIGLAGMGISWLQWNSIFLISVPEDGTLTNAGFSASILLLGYGTLTWVPSSSGEIEKESGTESWLLRILPLLEVIVCSAAIVLSLTLPGLPEIIRLVIWFSAGVMVVIASLRQSLLVADLATAEFVIRNANKELEVTVAERTEELRSTNTYLVTANDKLRSAMDELKKTQENLVRSEKMAVLGRLMAGIAHELNTPLGAIRSSTEGIRSILSEPWEKLLKDYSSFNKEERELWGILFKKGGSVNSDFDSKEERSKRKKSEVILKESGLENSLVMADALTDLGISPDQVAELADKIPKGERGWMIVSNASALSSISRSSQLILDASIKASRVIQALKSYASGEGDWKPHSESVSPKEQIENIITLYYSKIKNKVIVDINIPESARVLGDPERLYSIWTNLITNALHAMNYSGRIFVDAEQKGNFWEISVQDTGSGVPSEIKDRIFDPFFTTKSPGEGTGLGLDICKNVAEEHGGSIRFVSSEEGTTFYVILPLAEKF</sequence>
<dbReference type="InterPro" id="IPR003661">
    <property type="entry name" value="HisK_dim/P_dom"/>
</dbReference>
<evidence type="ECO:0000313" key="13">
    <source>
        <dbReference type="Proteomes" id="UP000232196"/>
    </source>
</evidence>
<keyword evidence="3" id="KW-0597">Phosphoprotein</keyword>
<evidence type="ECO:0000256" key="7">
    <source>
        <dbReference type="ARBA" id="ARBA00022840"/>
    </source>
</evidence>
<feature type="transmembrane region" description="Helical" evidence="10">
    <location>
        <begin position="81"/>
        <end position="102"/>
    </location>
</feature>
<dbReference type="GO" id="GO:0000155">
    <property type="term" value="F:phosphorelay sensor kinase activity"/>
    <property type="evidence" value="ECO:0007669"/>
    <property type="project" value="InterPro"/>
</dbReference>
<keyword evidence="5" id="KW-0547">Nucleotide-binding</keyword>
<gene>
    <name evidence="12" type="ORF">CH357_10075</name>
</gene>
<dbReference type="Gene3D" id="1.10.287.130">
    <property type="match status" value="1"/>
</dbReference>
<evidence type="ECO:0000256" key="9">
    <source>
        <dbReference type="SAM" id="Coils"/>
    </source>
</evidence>
<dbReference type="PROSITE" id="PS50109">
    <property type="entry name" value="HIS_KIN"/>
    <property type="match status" value="1"/>
</dbReference>
<dbReference type="InterPro" id="IPR005467">
    <property type="entry name" value="His_kinase_dom"/>
</dbReference>
<protein>
    <recommendedName>
        <fullName evidence="2">histidine kinase</fullName>
        <ecNumber evidence="2">2.7.13.3</ecNumber>
    </recommendedName>
</protein>
<dbReference type="EC" id="2.7.13.3" evidence="2"/>
<feature type="transmembrane region" description="Helical" evidence="10">
    <location>
        <begin position="277"/>
        <end position="296"/>
    </location>
</feature>
<feature type="transmembrane region" description="Helical" evidence="10">
    <location>
        <begin position="206"/>
        <end position="231"/>
    </location>
</feature>
<feature type="domain" description="Histidine kinase" evidence="11">
    <location>
        <begin position="581"/>
        <end position="703"/>
    </location>
</feature>
<keyword evidence="9" id="KW-0175">Coiled coil</keyword>
<evidence type="ECO:0000256" key="6">
    <source>
        <dbReference type="ARBA" id="ARBA00022777"/>
    </source>
</evidence>
<dbReference type="PANTHER" id="PTHR43065:SF10">
    <property type="entry name" value="PEROXIDE STRESS-ACTIVATED HISTIDINE KINASE MAK3"/>
    <property type="match status" value="1"/>
</dbReference>
<feature type="transmembrane region" description="Helical" evidence="10">
    <location>
        <begin position="52"/>
        <end position="69"/>
    </location>
</feature>
<dbReference type="Proteomes" id="UP000232196">
    <property type="component" value="Unassembled WGS sequence"/>
</dbReference>